<dbReference type="EMBL" id="CU633750">
    <property type="protein sequence ID" value="CAQ71836.1"/>
    <property type="molecule type" value="Genomic_DNA"/>
</dbReference>
<dbReference type="SUPFAM" id="SSF53474">
    <property type="entry name" value="alpha/beta-Hydrolases"/>
    <property type="match status" value="1"/>
</dbReference>
<dbReference type="PANTHER" id="PTHR48081">
    <property type="entry name" value="AB HYDROLASE SUPERFAMILY PROTEIN C4A8.06C"/>
    <property type="match status" value="1"/>
</dbReference>
<reference evidence="3 4" key="1">
    <citation type="journal article" date="2008" name="Genome Res.">
        <title>Genome sequence of the beta-rhizobium Cupriavidus taiwanensis and comparative genomics of rhizobia.</title>
        <authorList>
            <person name="Amadou C."/>
            <person name="Pascal G."/>
            <person name="Mangenot S."/>
            <person name="Glew M."/>
            <person name="Bontemps C."/>
            <person name="Capela D."/>
            <person name="Carrere S."/>
            <person name="Cruveiller S."/>
            <person name="Dossat C."/>
            <person name="Lajus A."/>
            <person name="Marchetti M."/>
            <person name="Poinsot V."/>
            <person name="Rouy Z."/>
            <person name="Servin B."/>
            <person name="Saad M."/>
            <person name="Schenowitz C."/>
            <person name="Barbe V."/>
            <person name="Batut J."/>
            <person name="Medigue C."/>
            <person name="Masson-Boivin C."/>
        </authorList>
    </citation>
    <scope>NUCLEOTIDE SEQUENCE [LARGE SCALE GENOMIC DNA]</scope>
    <source>
        <strain evidence="4">DSM 17343 / BCRC 17206 / CCUG 44338 / CIP 107171 / LMG 19424 / R1</strain>
    </source>
</reference>
<organism evidence="3 4">
    <name type="scientific">Cupriavidus taiwanensis (strain DSM 17343 / BCRC 17206 / CCUG 44338 / CIP 107171 / LMG 19424 / R1)</name>
    <name type="common">Ralstonia taiwanensis (strain LMG 19424)</name>
    <dbReference type="NCBI Taxonomy" id="977880"/>
    <lineage>
        <taxon>Bacteria</taxon>
        <taxon>Pseudomonadati</taxon>
        <taxon>Pseudomonadota</taxon>
        <taxon>Betaproteobacteria</taxon>
        <taxon>Burkholderiales</taxon>
        <taxon>Burkholderiaceae</taxon>
        <taxon>Cupriavidus</taxon>
    </lineage>
</organism>
<dbReference type="Gene3D" id="3.40.50.1820">
    <property type="entry name" value="alpha/beta hydrolase"/>
    <property type="match status" value="1"/>
</dbReference>
<accession>B3RAB1</accession>
<dbReference type="eggNOG" id="COG0657">
    <property type="taxonomic scope" value="Bacteria"/>
</dbReference>
<evidence type="ECO:0000259" key="2">
    <source>
        <dbReference type="Pfam" id="PF07859"/>
    </source>
</evidence>
<dbReference type="HOGENOM" id="CLU_012494_6_4_4"/>
<evidence type="ECO:0000256" key="1">
    <source>
        <dbReference type="ARBA" id="ARBA00022801"/>
    </source>
</evidence>
<dbReference type="KEGG" id="cti:RALTA_B1235"/>
<sequence length="351" mass="37236">MTPSFPSASIMALHPDLEALLDMVEIATATGKRPVIHQLTPAQARREFDDASAALDLPPEPLARVEALLLPTRDGQRLDARLYAPRAHGDGPALPVLLHFHSGGFTVGSLDSHAALCSSLAQRAPCAVLSVAYRLAPEHRFPTAAHDAIDALAWLGSHADTLGLDPARIAVGGDSAGGTLAAVLALAARDNPALPQPCLQVLCYAGLGGRTDTDSHRRYGQGYLLDTETIEWFYHQYLRDADDRGDWRFAPLLAPDHRGVAPALLVLAECDPLRDEGHAYARKLADAGVPVTVREYAGMVHEFLRMGNIVADAAQAHEDIADALAQAFGSVPGGPHPHMASLNSAPAASSR</sequence>
<name>B3RAB1_CUPTR</name>
<dbReference type="InterPro" id="IPR050300">
    <property type="entry name" value="GDXG_lipolytic_enzyme"/>
</dbReference>
<dbReference type="InterPro" id="IPR029058">
    <property type="entry name" value="AB_hydrolase_fold"/>
</dbReference>
<dbReference type="GO" id="GO:0016787">
    <property type="term" value="F:hydrolase activity"/>
    <property type="evidence" value="ECO:0007669"/>
    <property type="project" value="UniProtKB-KW"/>
</dbReference>
<gene>
    <name evidence="3" type="ordered locus">RALTA_B1235</name>
</gene>
<proteinExistence type="predicted"/>
<feature type="domain" description="Alpha/beta hydrolase fold-3" evidence="2">
    <location>
        <begin position="97"/>
        <end position="304"/>
    </location>
</feature>
<dbReference type="PANTHER" id="PTHR48081:SF8">
    <property type="entry name" value="ALPHA_BETA HYDROLASE FOLD-3 DOMAIN-CONTAINING PROTEIN-RELATED"/>
    <property type="match status" value="1"/>
</dbReference>
<dbReference type="Proteomes" id="UP000001692">
    <property type="component" value="Chromosome 2"/>
</dbReference>
<evidence type="ECO:0000313" key="4">
    <source>
        <dbReference type="Proteomes" id="UP000001692"/>
    </source>
</evidence>
<keyword evidence="4" id="KW-1185">Reference proteome</keyword>
<dbReference type="AlphaFoldDB" id="B3RAB1"/>
<protein>
    <submittedName>
        <fullName evidence="3">ESTERASE/LIPASE PROTEIN</fullName>
        <ecNumber evidence="3">3.1.1.-</ecNumber>
    </submittedName>
</protein>
<dbReference type="Pfam" id="PF07859">
    <property type="entry name" value="Abhydrolase_3"/>
    <property type="match status" value="1"/>
</dbReference>
<dbReference type="InterPro" id="IPR013094">
    <property type="entry name" value="AB_hydrolase_3"/>
</dbReference>
<evidence type="ECO:0000313" key="3">
    <source>
        <dbReference type="EMBL" id="CAQ71836.1"/>
    </source>
</evidence>
<keyword evidence="1 3" id="KW-0378">Hydrolase</keyword>
<dbReference type="EC" id="3.1.1.-" evidence="3"/>